<dbReference type="PANTHER" id="PTHR30093">
    <property type="entry name" value="GENERAL SECRETION PATHWAY PROTEIN G"/>
    <property type="match status" value="1"/>
</dbReference>
<dbReference type="InterPro" id="IPR045584">
    <property type="entry name" value="Pilin-like"/>
</dbReference>
<dbReference type="PRINTS" id="PR00813">
    <property type="entry name" value="BCTERIALGSPG"/>
</dbReference>
<evidence type="ECO:0000256" key="1">
    <source>
        <dbReference type="ARBA" id="ARBA00022481"/>
    </source>
</evidence>
<feature type="transmembrane region" description="Helical" evidence="2">
    <location>
        <begin position="12"/>
        <end position="32"/>
    </location>
</feature>
<keyword evidence="2" id="KW-1133">Transmembrane helix</keyword>
<dbReference type="GO" id="GO:0015627">
    <property type="term" value="C:type II protein secretion system complex"/>
    <property type="evidence" value="ECO:0007669"/>
    <property type="project" value="InterPro"/>
</dbReference>
<evidence type="ECO:0000256" key="2">
    <source>
        <dbReference type="SAM" id="Phobius"/>
    </source>
</evidence>
<keyword evidence="1" id="KW-0488">Methylation</keyword>
<dbReference type="AlphaFoldDB" id="A0A1F4XGD3"/>
<keyword evidence="2" id="KW-0812">Transmembrane</keyword>
<dbReference type="Proteomes" id="UP000176185">
    <property type="component" value="Unassembled WGS sequence"/>
</dbReference>
<dbReference type="PROSITE" id="PS00409">
    <property type="entry name" value="PROKAR_NTER_METHYL"/>
    <property type="match status" value="1"/>
</dbReference>
<dbReference type="InterPro" id="IPR000983">
    <property type="entry name" value="Bac_GSPG_pilin"/>
</dbReference>
<proteinExistence type="predicted"/>
<dbReference type="InterPro" id="IPR012902">
    <property type="entry name" value="N_methyl_site"/>
</dbReference>
<dbReference type="EMBL" id="MEWX01000014">
    <property type="protein sequence ID" value="OGC80688.1"/>
    <property type="molecule type" value="Genomic_DNA"/>
</dbReference>
<dbReference type="Pfam" id="PF07963">
    <property type="entry name" value="N_methyl"/>
    <property type="match status" value="1"/>
</dbReference>
<dbReference type="SUPFAM" id="SSF54523">
    <property type="entry name" value="Pili subunits"/>
    <property type="match status" value="1"/>
</dbReference>
<evidence type="ECO:0008006" key="5">
    <source>
        <dbReference type="Google" id="ProtNLM"/>
    </source>
</evidence>
<protein>
    <recommendedName>
        <fullName evidence="5">Type II secretion system protein GspG C-terminal domain-containing protein</fullName>
    </recommendedName>
</protein>
<keyword evidence="2" id="KW-0472">Membrane</keyword>
<dbReference type="GO" id="GO:0015628">
    <property type="term" value="P:protein secretion by the type II secretion system"/>
    <property type="evidence" value="ECO:0007669"/>
    <property type="project" value="InterPro"/>
</dbReference>
<gene>
    <name evidence="3" type="ORF">A2943_02225</name>
</gene>
<reference evidence="3 4" key="1">
    <citation type="journal article" date="2016" name="Nat. Commun.">
        <title>Thousands of microbial genomes shed light on interconnected biogeochemical processes in an aquifer system.</title>
        <authorList>
            <person name="Anantharaman K."/>
            <person name="Brown C.T."/>
            <person name="Hug L.A."/>
            <person name="Sharon I."/>
            <person name="Castelle C.J."/>
            <person name="Probst A.J."/>
            <person name="Thomas B.C."/>
            <person name="Singh A."/>
            <person name="Wilkins M.J."/>
            <person name="Karaoz U."/>
            <person name="Brodie E.L."/>
            <person name="Williams K.H."/>
            <person name="Hubbard S.S."/>
            <person name="Banfield J.F."/>
        </authorList>
    </citation>
    <scope>NUCLEOTIDE SEQUENCE [LARGE SCALE GENOMIC DNA]</scope>
</reference>
<sequence length="177" mass="18661">MRKIFFRHRSKGFTLIELLVVIAIIGILASIITGSLASARARGRDAKRVADIKNIELALKLYYADNLKYPNLLTVLVTNNYLSQIPKDPLSPSRDYRYIGSPAGPTCTSFHLGAVLEANSAVLNDDADAVAASGVCNSSLSPDFSGLSVGSGSPVACDTVAGTGQPGGTELCYDVKP</sequence>
<evidence type="ECO:0000313" key="4">
    <source>
        <dbReference type="Proteomes" id="UP000176185"/>
    </source>
</evidence>
<evidence type="ECO:0000313" key="3">
    <source>
        <dbReference type="EMBL" id="OGC80688.1"/>
    </source>
</evidence>
<organism evidence="3 4">
    <name type="scientific">Candidatus Adlerbacteria bacterium RIFCSPLOWO2_01_FULL_51_16</name>
    <dbReference type="NCBI Taxonomy" id="1797243"/>
    <lineage>
        <taxon>Bacteria</taxon>
        <taxon>Candidatus Adleribacteriota</taxon>
    </lineage>
</organism>
<accession>A0A1F4XGD3</accession>
<dbReference type="NCBIfam" id="TIGR02532">
    <property type="entry name" value="IV_pilin_GFxxxE"/>
    <property type="match status" value="1"/>
</dbReference>
<dbReference type="STRING" id="1797243.A2943_02225"/>
<dbReference type="Gene3D" id="3.30.700.10">
    <property type="entry name" value="Glycoprotein, Type 4 Pilin"/>
    <property type="match status" value="1"/>
</dbReference>
<comment type="caution">
    <text evidence="3">The sequence shown here is derived from an EMBL/GenBank/DDBJ whole genome shotgun (WGS) entry which is preliminary data.</text>
</comment>
<name>A0A1F4XGD3_9BACT</name>